<feature type="domain" description="HAMP" evidence="10">
    <location>
        <begin position="321"/>
        <end position="374"/>
    </location>
</feature>
<dbReference type="PANTHER" id="PTHR32089:SF119">
    <property type="entry name" value="METHYL-ACCEPTING CHEMOTAXIS PROTEIN CTPL"/>
    <property type="match status" value="1"/>
</dbReference>
<dbReference type="GO" id="GO:0004888">
    <property type="term" value="F:transmembrane signaling receptor activity"/>
    <property type="evidence" value="ECO:0007669"/>
    <property type="project" value="InterPro"/>
</dbReference>
<dbReference type="InterPro" id="IPR004090">
    <property type="entry name" value="Chemotax_Me-accpt_rcpt"/>
</dbReference>
<dbReference type="InterPro" id="IPR003660">
    <property type="entry name" value="HAMP_dom"/>
</dbReference>
<dbReference type="SUPFAM" id="SSF58104">
    <property type="entry name" value="Methyl-accepting chemotaxis protein (MCP) signaling domain"/>
    <property type="match status" value="1"/>
</dbReference>
<gene>
    <name evidence="11" type="ORF">D9F05_03100</name>
</gene>
<evidence type="ECO:0000256" key="4">
    <source>
        <dbReference type="ARBA" id="ARBA00023136"/>
    </source>
</evidence>
<dbReference type="EMBL" id="RNRV01000003">
    <property type="protein sequence ID" value="MHO03372.1"/>
    <property type="molecule type" value="Genomic_DNA"/>
</dbReference>
<organism evidence="11">
    <name type="scientific">Escherichia coli</name>
    <dbReference type="NCBI Taxonomy" id="562"/>
    <lineage>
        <taxon>Bacteria</taxon>
        <taxon>Pseudomonadati</taxon>
        <taxon>Pseudomonadota</taxon>
        <taxon>Gammaproteobacteria</taxon>
        <taxon>Enterobacterales</taxon>
        <taxon>Enterobacteriaceae</taxon>
        <taxon>Escherichia</taxon>
    </lineage>
</organism>
<keyword evidence="2 8" id="KW-0812">Transmembrane</keyword>
<dbReference type="InterPro" id="IPR004089">
    <property type="entry name" value="MCPsignal_dom"/>
</dbReference>
<dbReference type="Pfam" id="PF00015">
    <property type="entry name" value="MCPsignal"/>
    <property type="match status" value="1"/>
</dbReference>
<dbReference type="AlphaFoldDB" id="A0A3L0VTX3"/>
<dbReference type="GO" id="GO:0016020">
    <property type="term" value="C:membrane"/>
    <property type="evidence" value="ECO:0007669"/>
    <property type="project" value="UniProtKB-SubCell"/>
</dbReference>
<evidence type="ECO:0000256" key="7">
    <source>
        <dbReference type="PROSITE-ProRule" id="PRU00284"/>
    </source>
</evidence>
<dbReference type="Gene3D" id="1.10.287.950">
    <property type="entry name" value="Methyl-accepting chemotaxis protein"/>
    <property type="match status" value="1"/>
</dbReference>
<evidence type="ECO:0000256" key="3">
    <source>
        <dbReference type="ARBA" id="ARBA00022989"/>
    </source>
</evidence>
<dbReference type="PROSITE" id="PS50885">
    <property type="entry name" value="HAMP"/>
    <property type="match status" value="1"/>
</dbReference>
<evidence type="ECO:0000256" key="1">
    <source>
        <dbReference type="ARBA" id="ARBA00004141"/>
    </source>
</evidence>
<evidence type="ECO:0000313" key="11">
    <source>
        <dbReference type="EMBL" id="MHO03372.1"/>
    </source>
</evidence>
<evidence type="ECO:0000259" key="9">
    <source>
        <dbReference type="PROSITE" id="PS50111"/>
    </source>
</evidence>
<protein>
    <submittedName>
        <fullName evidence="11">HAMP domain-containing protein</fullName>
    </submittedName>
</protein>
<evidence type="ECO:0000256" key="8">
    <source>
        <dbReference type="SAM" id="Phobius"/>
    </source>
</evidence>
<keyword evidence="3 8" id="KW-1133">Transmembrane helix</keyword>
<dbReference type="GO" id="GO:0007165">
    <property type="term" value="P:signal transduction"/>
    <property type="evidence" value="ECO:0007669"/>
    <property type="project" value="UniProtKB-KW"/>
</dbReference>
<keyword evidence="4 8" id="KW-0472">Membrane</keyword>
<feature type="transmembrane region" description="Helical" evidence="8">
    <location>
        <begin position="297"/>
        <end position="318"/>
    </location>
</feature>
<name>A0A3L0VTX3_ECOLX</name>
<dbReference type="PROSITE" id="PS50111">
    <property type="entry name" value="CHEMOTAXIS_TRANSDUC_2"/>
    <property type="match status" value="1"/>
</dbReference>
<comment type="caution">
    <text evidence="11">The sequence shown here is derived from an EMBL/GenBank/DDBJ whole genome shotgun (WGS) entry which is preliminary data.</text>
</comment>
<evidence type="ECO:0000256" key="6">
    <source>
        <dbReference type="ARBA" id="ARBA00029447"/>
    </source>
</evidence>
<sequence>MKIAHYASLSSLVLLLVASVQVGALFHGWQQLEQAEQAQHQHERLQQRLTDTLQGTLRDYLSSGDPLRLAEAQTVRQLALGQLAQQDEQLTAPLRALLEKMGERIDGDYLAAGKLSGNSQWLLQNAENELTTQARALLRYGQQGAMDPGTDQASAEAYRKGAADLLAALPGLGHLRQNYMEQASPKLLEGLQFELAALQKQAEQLAALPLLGLFEALPADEFTLGEPVRKELGAQPRSELLSLLKRYPQELENSRKALQQQQAAHQAVQQDITRMLQASGEMGAQLTAGRQAVNQELALILGSLALCLVLVALLFALVQRRWLVKPLLRLRGAFLQLDETGQAETLPPGRERNELSDIVESYNRLIVRLQLDQQQKEGQLSAVSLSLQGMVNQVEEIHHSTRTTELAVDESDLMMSELNQLAGEVHQVAAEIAQHAQHNEHSMSQSELLVGGMLQATAQTGLAIDESDGALTQLKRSVDDVTAIVDVIGHIAQQTNLLALNAAIEAARAGEQGRGFAVVADEVRHLSADTQRSLGQITEILVRLTQSGDQLGTVLARITTEAAAQRQQAEQLRQTTQAVREMARSTAVIALQGADNAKSQEHKLASFADLIARISQHARQGSRLSVQVSEHIHHQASQIPRILGHQA</sequence>
<evidence type="ECO:0000259" key="10">
    <source>
        <dbReference type="PROSITE" id="PS50885"/>
    </source>
</evidence>
<dbReference type="SMART" id="SM00283">
    <property type="entry name" value="MA"/>
    <property type="match status" value="1"/>
</dbReference>
<feature type="domain" description="Methyl-accepting transducer" evidence="9">
    <location>
        <begin position="379"/>
        <end position="618"/>
    </location>
</feature>
<proteinExistence type="inferred from homology"/>
<comment type="similarity">
    <text evidence="6">Belongs to the methyl-accepting chemotaxis (MCP) protein family.</text>
</comment>
<dbReference type="GO" id="GO:0006935">
    <property type="term" value="P:chemotaxis"/>
    <property type="evidence" value="ECO:0007669"/>
    <property type="project" value="InterPro"/>
</dbReference>
<accession>A0A3L0VTX3</accession>
<evidence type="ECO:0000256" key="5">
    <source>
        <dbReference type="ARBA" id="ARBA00023224"/>
    </source>
</evidence>
<comment type="subcellular location">
    <subcellularLocation>
        <location evidence="1">Membrane</location>
        <topology evidence="1">Multi-pass membrane protein</topology>
    </subcellularLocation>
</comment>
<keyword evidence="5 7" id="KW-0807">Transducer</keyword>
<dbReference type="PRINTS" id="PR00260">
    <property type="entry name" value="CHEMTRNSDUCR"/>
</dbReference>
<evidence type="ECO:0000256" key="2">
    <source>
        <dbReference type="ARBA" id="ARBA00022692"/>
    </source>
</evidence>
<reference evidence="11" key="1">
    <citation type="submission" date="2018-10" db="EMBL/GenBank/DDBJ databases">
        <authorList>
            <consortium name="NARMS: The National Antimicrobial Resistance Monitoring System"/>
        </authorList>
    </citation>
    <scope>NUCLEOTIDE SEQUENCE [LARGE SCALE GENOMIC DNA]</scope>
    <source>
        <strain evidence="11">CVM N17EC0388</strain>
    </source>
</reference>
<dbReference type="PANTHER" id="PTHR32089">
    <property type="entry name" value="METHYL-ACCEPTING CHEMOTAXIS PROTEIN MCPB"/>
    <property type="match status" value="1"/>
</dbReference>